<keyword evidence="2" id="KW-1185">Reference proteome</keyword>
<accession>A0A392S213</accession>
<dbReference type="Proteomes" id="UP000265520">
    <property type="component" value="Unassembled WGS sequence"/>
</dbReference>
<reference evidence="1 2" key="1">
    <citation type="journal article" date="2018" name="Front. Plant Sci.">
        <title>Red Clover (Trifolium pratense) and Zigzag Clover (T. medium) - A Picture of Genomic Similarities and Differences.</title>
        <authorList>
            <person name="Dluhosova J."/>
            <person name="Istvanek J."/>
            <person name="Nedelnik J."/>
            <person name="Repkova J."/>
        </authorList>
    </citation>
    <scope>NUCLEOTIDE SEQUENCE [LARGE SCALE GENOMIC DNA]</scope>
    <source>
        <strain evidence="2">cv. 10/8</strain>
        <tissue evidence="1">Leaf</tissue>
    </source>
</reference>
<dbReference type="AlphaFoldDB" id="A0A392S213"/>
<protein>
    <submittedName>
        <fullName evidence="1">Uncharacterized protein</fullName>
    </submittedName>
</protein>
<evidence type="ECO:0000313" key="2">
    <source>
        <dbReference type="Proteomes" id="UP000265520"/>
    </source>
</evidence>
<dbReference type="EMBL" id="LXQA010307820">
    <property type="protein sequence ID" value="MCI42709.1"/>
    <property type="molecule type" value="Genomic_DNA"/>
</dbReference>
<sequence>MPELGSQTAFLSLQDLAAGVNLVVSTPWCGGGKGFRVHFSS</sequence>
<name>A0A392S213_9FABA</name>
<organism evidence="1 2">
    <name type="scientific">Trifolium medium</name>
    <dbReference type="NCBI Taxonomy" id="97028"/>
    <lineage>
        <taxon>Eukaryota</taxon>
        <taxon>Viridiplantae</taxon>
        <taxon>Streptophyta</taxon>
        <taxon>Embryophyta</taxon>
        <taxon>Tracheophyta</taxon>
        <taxon>Spermatophyta</taxon>
        <taxon>Magnoliopsida</taxon>
        <taxon>eudicotyledons</taxon>
        <taxon>Gunneridae</taxon>
        <taxon>Pentapetalae</taxon>
        <taxon>rosids</taxon>
        <taxon>fabids</taxon>
        <taxon>Fabales</taxon>
        <taxon>Fabaceae</taxon>
        <taxon>Papilionoideae</taxon>
        <taxon>50 kb inversion clade</taxon>
        <taxon>NPAAA clade</taxon>
        <taxon>Hologalegina</taxon>
        <taxon>IRL clade</taxon>
        <taxon>Trifolieae</taxon>
        <taxon>Trifolium</taxon>
    </lineage>
</organism>
<proteinExistence type="predicted"/>
<evidence type="ECO:0000313" key="1">
    <source>
        <dbReference type="EMBL" id="MCI42709.1"/>
    </source>
</evidence>
<comment type="caution">
    <text evidence="1">The sequence shown here is derived from an EMBL/GenBank/DDBJ whole genome shotgun (WGS) entry which is preliminary data.</text>
</comment>